<keyword evidence="11" id="KW-0472">Membrane</keyword>
<dbReference type="SUPFAM" id="SSF51306">
    <property type="entry name" value="LexA/Signal peptidase"/>
    <property type="match status" value="1"/>
</dbReference>
<dbReference type="InterPro" id="IPR019766">
    <property type="entry name" value="Sign_pep_all-beta_subdom"/>
</dbReference>
<evidence type="ECO:0000256" key="14">
    <source>
        <dbReference type="RuleBase" id="RU362042"/>
    </source>
</evidence>
<dbReference type="GO" id="GO:0006465">
    <property type="term" value="P:signal peptide processing"/>
    <property type="evidence" value="ECO:0007669"/>
    <property type="project" value="InterPro"/>
</dbReference>
<keyword evidence="7 13" id="KW-0645">Protease</keyword>
<dbReference type="STRING" id="1109412.BN1221_02847"/>
<dbReference type="NCBIfam" id="TIGR02227">
    <property type="entry name" value="sigpep_I_bact"/>
    <property type="match status" value="1"/>
</dbReference>
<comment type="subcellular location">
    <subcellularLocation>
        <location evidence="2">Cell membrane</location>
        <topology evidence="2">Multi-pass membrane protein</topology>
    </subcellularLocation>
    <subcellularLocation>
        <location evidence="14">Membrane</location>
        <topology evidence="14">Multi-pass membrane protein</topology>
    </subcellularLocation>
</comment>
<dbReference type="RefSeq" id="WP_048637831.1">
    <property type="nucleotide sequence ID" value="NZ_CGIG01000001.1"/>
</dbReference>
<evidence type="ECO:0000256" key="3">
    <source>
        <dbReference type="ARBA" id="ARBA00009370"/>
    </source>
</evidence>
<name>A0A0G4JXB2_9GAMM</name>
<dbReference type="InterPro" id="IPR019757">
    <property type="entry name" value="Pept_S26A_signal_pept_1_Lys-AS"/>
</dbReference>
<evidence type="ECO:0000256" key="2">
    <source>
        <dbReference type="ARBA" id="ARBA00004651"/>
    </source>
</evidence>
<dbReference type="AlphaFoldDB" id="A0A0G4JXB2"/>
<dbReference type="CDD" id="cd06530">
    <property type="entry name" value="S26_SPase_I"/>
    <property type="match status" value="1"/>
</dbReference>
<dbReference type="Proteomes" id="UP000044377">
    <property type="component" value="Unassembled WGS sequence"/>
</dbReference>
<evidence type="ECO:0000256" key="1">
    <source>
        <dbReference type="ARBA" id="ARBA00000677"/>
    </source>
</evidence>
<dbReference type="GO" id="GO:0005886">
    <property type="term" value="C:plasma membrane"/>
    <property type="evidence" value="ECO:0007669"/>
    <property type="project" value="UniProtKB-SubCell"/>
</dbReference>
<dbReference type="PROSITE" id="PS00501">
    <property type="entry name" value="SPASE_I_1"/>
    <property type="match status" value="1"/>
</dbReference>
<evidence type="ECO:0000256" key="5">
    <source>
        <dbReference type="ARBA" id="ARBA00019232"/>
    </source>
</evidence>
<protein>
    <recommendedName>
        <fullName evidence="5 13">Signal peptidase I</fullName>
        <ecNumber evidence="4 13">3.4.21.89</ecNumber>
    </recommendedName>
</protein>
<evidence type="ECO:0000313" key="17">
    <source>
        <dbReference type="Proteomes" id="UP000044377"/>
    </source>
</evidence>
<dbReference type="InterPro" id="IPR000223">
    <property type="entry name" value="Pept_S26A_signal_pept_1"/>
</dbReference>
<feature type="active site" evidence="12">
    <location>
        <position position="142"/>
    </location>
</feature>
<dbReference type="GO" id="GO:0009003">
    <property type="term" value="F:signal peptidase activity"/>
    <property type="evidence" value="ECO:0007669"/>
    <property type="project" value="UniProtKB-EC"/>
</dbReference>
<keyword evidence="8" id="KW-0812">Transmembrane</keyword>
<evidence type="ECO:0000256" key="4">
    <source>
        <dbReference type="ARBA" id="ARBA00013208"/>
    </source>
</evidence>
<evidence type="ECO:0000256" key="9">
    <source>
        <dbReference type="ARBA" id="ARBA00022801"/>
    </source>
</evidence>
<evidence type="ECO:0000256" key="13">
    <source>
        <dbReference type="RuleBase" id="RU003993"/>
    </source>
</evidence>
<feature type="active site" evidence="12">
    <location>
        <position position="87"/>
    </location>
</feature>
<evidence type="ECO:0000256" key="6">
    <source>
        <dbReference type="ARBA" id="ARBA00022475"/>
    </source>
</evidence>
<dbReference type="InterPro" id="IPR019758">
    <property type="entry name" value="Pept_S26A_signal_pept_1_CS"/>
</dbReference>
<dbReference type="GO" id="GO:0004252">
    <property type="term" value="F:serine-type endopeptidase activity"/>
    <property type="evidence" value="ECO:0007669"/>
    <property type="project" value="InterPro"/>
</dbReference>
<keyword evidence="6" id="KW-1003">Cell membrane</keyword>
<dbReference type="PROSITE" id="PS00761">
    <property type="entry name" value="SPASE_I_3"/>
    <property type="match status" value="1"/>
</dbReference>
<keyword evidence="9 13" id="KW-0378">Hydrolase</keyword>
<organism evidence="16 17">
    <name type="scientific">Brenneria goodwinii</name>
    <dbReference type="NCBI Taxonomy" id="1109412"/>
    <lineage>
        <taxon>Bacteria</taxon>
        <taxon>Pseudomonadati</taxon>
        <taxon>Pseudomonadota</taxon>
        <taxon>Gammaproteobacteria</taxon>
        <taxon>Enterobacterales</taxon>
        <taxon>Pectobacteriaceae</taxon>
        <taxon>Brenneria</taxon>
    </lineage>
</organism>
<evidence type="ECO:0000256" key="10">
    <source>
        <dbReference type="ARBA" id="ARBA00022989"/>
    </source>
</evidence>
<evidence type="ECO:0000256" key="11">
    <source>
        <dbReference type="ARBA" id="ARBA00023136"/>
    </source>
</evidence>
<evidence type="ECO:0000256" key="12">
    <source>
        <dbReference type="PIRSR" id="PIRSR600223-1"/>
    </source>
</evidence>
<reference evidence="17" key="1">
    <citation type="submission" date="2015-01" db="EMBL/GenBank/DDBJ databases">
        <authorList>
            <person name="Paterson Steve"/>
        </authorList>
    </citation>
    <scope>NUCLEOTIDE SEQUENCE [LARGE SCALE GENOMIC DNA]</scope>
    <source>
        <strain evidence="17">OBR1</strain>
    </source>
</reference>
<keyword evidence="17" id="KW-1185">Reference proteome</keyword>
<sequence length="319" mass="35630">MANMFAVILALVTLITGIVWCFERFVWAPARRKKFAASSEAADSAELSKAVAQPGWVETVASVFPVVALVLIVRSFIYEPFQIPSGSMMPTLLIGDFILVEKYAYGIKEPFTQHTLIETGHPKRGDIAVFKYPSDPKVDFIKRVVGVPGDRVSYNPLTKQVTIQPDCDGQQSCDKALAVTYNNVQPSDFVQTFNQPELESRSGFYQIPVGENKIDGVRMEIRKESLGNVTHNILIVPGVRDQLGGYYQQSQQSLATWVVPAGHYFMMGDNRDNSLDSRYWGFVPEKNLVGKATAIWMSFEKQEGEWPTGVRLSRIGSIH</sequence>
<dbReference type="Gene3D" id="2.170.230.10">
    <property type="match status" value="1"/>
</dbReference>
<dbReference type="NCBIfam" id="NF008114">
    <property type="entry name" value="PRK10861.1"/>
    <property type="match status" value="1"/>
</dbReference>
<dbReference type="InterPro" id="IPR019533">
    <property type="entry name" value="Peptidase_S26"/>
</dbReference>
<evidence type="ECO:0000256" key="7">
    <source>
        <dbReference type="ARBA" id="ARBA00022670"/>
    </source>
</evidence>
<evidence type="ECO:0000313" key="16">
    <source>
        <dbReference type="EMBL" id="CPR17783.1"/>
    </source>
</evidence>
<proteinExistence type="inferred from homology"/>
<dbReference type="EC" id="3.4.21.89" evidence="4 13"/>
<accession>A0A0G4JXB2</accession>
<gene>
    <name evidence="16" type="ORF">BN1221_02847</name>
</gene>
<dbReference type="InterPro" id="IPR019756">
    <property type="entry name" value="Pept_S26A_signal_pept_1_Ser-AS"/>
</dbReference>
<dbReference type="PRINTS" id="PR00727">
    <property type="entry name" value="LEADERPTASE"/>
</dbReference>
<dbReference type="PANTHER" id="PTHR43390:SF1">
    <property type="entry name" value="CHLOROPLAST PROCESSING PEPTIDASE"/>
    <property type="match status" value="1"/>
</dbReference>
<evidence type="ECO:0000256" key="8">
    <source>
        <dbReference type="ARBA" id="ARBA00022692"/>
    </source>
</evidence>
<dbReference type="Pfam" id="PF10502">
    <property type="entry name" value="Peptidase_S26"/>
    <property type="match status" value="1"/>
</dbReference>
<feature type="domain" description="Peptidase S26" evidence="15">
    <location>
        <begin position="57"/>
        <end position="296"/>
    </location>
</feature>
<dbReference type="EMBL" id="CGIG01000001">
    <property type="protein sequence ID" value="CPR17783.1"/>
    <property type="molecule type" value="Genomic_DNA"/>
</dbReference>
<dbReference type="OrthoDB" id="9815782at2"/>
<keyword evidence="10" id="KW-1133">Transmembrane helix</keyword>
<dbReference type="PROSITE" id="PS00760">
    <property type="entry name" value="SPASE_I_2"/>
    <property type="match status" value="1"/>
</dbReference>
<dbReference type="Gene3D" id="2.10.109.10">
    <property type="entry name" value="Umud Fragment, subunit A"/>
    <property type="match status" value="1"/>
</dbReference>
<evidence type="ECO:0000259" key="15">
    <source>
        <dbReference type="Pfam" id="PF10502"/>
    </source>
</evidence>
<dbReference type="PANTHER" id="PTHR43390">
    <property type="entry name" value="SIGNAL PEPTIDASE I"/>
    <property type="match status" value="1"/>
</dbReference>
<comment type="catalytic activity">
    <reaction evidence="1 13">
        <text>Cleavage of hydrophobic, N-terminal signal or leader sequences from secreted and periplasmic proteins.</text>
        <dbReference type="EC" id="3.4.21.89"/>
    </reaction>
</comment>
<dbReference type="InterPro" id="IPR036286">
    <property type="entry name" value="LexA/Signal_pep-like_sf"/>
</dbReference>
<comment type="similarity">
    <text evidence="3 14">Belongs to the peptidase S26 family.</text>
</comment>